<dbReference type="AlphaFoldDB" id="A0A0E9VTE1"/>
<sequence>MGNLRGLKLIMDTVGISLRMTPYSEVKMTWIILLETQRSETCILRGPF</sequence>
<accession>A0A0E9VTE1</accession>
<reference evidence="1" key="2">
    <citation type="journal article" date="2015" name="Fish Shellfish Immunol.">
        <title>Early steps in the European eel (Anguilla anguilla)-Vibrio vulnificus interaction in the gills: Role of the RtxA13 toxin.</title>
        <authorList>
            <person name="Callol A."/>
            <person name="Pajuelo D."/>
            <person name="Ebbesson L."/>
            <person name="Teles M."/>
            <person name="MacKenzie S."/>
            <person name="Amaro C."/>
        </authorList>
    </citation>
    <scope>NUCLEOTIDE SEQUENCE</scope>
</reference>
<dbReference type="EMBL" id="GBXM01027271">
    <property type="protein sequence ID" value="JAH81306.1"/>
    <property type="molecule type" value="Transcribed_RNA"/>
</dbReference>
<protein>
    <submittedName>
        <fullName evidence="1">Uncharacterized protein</fullName>
    </submittedName>
</protein>
<evidence type="ECO:0000313" key="1">
    <source>
        <dbReference type="EMBL" id="JAH81306.1"/>
    </source>
</evidence>
<name>A0A0E9VTE1_ANGAN</name>
<reference evidence="1" key="1">
    <citation type="submission" date="2014-11" db="EMBL/GenBank/DDBJ databases">
        <authorList>
            <person name="Amaro Gonzalez C."/>
        </authorList>
    </citation>
    <scope>NUCLEOTIDE SEQUENCE</scope>
</reference>
<organism evidence="1">
    <name type="scientific">Anguilla anguilla</name>
    <name type="common">European freshwater eel</name>
    <name type="synonym">Muraena anguilla</name>
    <dbReference type="NCBI Taxonomy" id="7936"/>
    <lineage>
        <taxon>Eukaryota</taxon>
        <taxon>Metazoa</taxon>
        <taxon>Chordata</taxon>
        <taxon>Craniata</taxon>
        <taxon>Vertebrata</taxon>
        <taxon>Euteleostomi</taxon>
        <taxon>Actinopterygii</taxon>
        <taxon>Neopterygii</taxon>
        <taxon>Teleostei</taxon>
        <taxon>Anguilliformes</taxon>
        <taxon>Anguillidae</taxon>
        <taxon>Anguilla</taxon>
    </lineage>
</organism>
<proteinExistence type="predicted"/>